<reference evidence="2" key="1">
    <citation type="journal article" date="2023" name="Nat. Commun.">
        <title>Diploid and tetraploid genomes of Acorus and the evolution of monocots.</title>
        <authorList>
            <person name="Ma L."/>
            <person name="Liu K.W."/>
            <person name="Li Z."/>
            <person name="Hsiao Y.Y."/>
            <person name="Qi Y."/>
            <person name="Fu T."/>
            <person name="Tang G.D."/>
            <person name="Zhang D."/>
            <person name="Sun W.H."/>
            <person name="Liu D.K."/>
            <person name="Li Y."/>
            <person name="Chen G.Z."/>
            <person name="Liu X.D."/>
            <person name="Liao X.Y."/>
            <person name="Jiang Y.T."/>
            <person name="Yu X."/>
            <person name="Hao Y."/>
            <person name="Huang J."/>
            <person name="Zhao X.W."/>
            <person name="Ke S."/>
            <person name="Chen Y.Y."/>
            <person name="Wu W.L."/>
            <person name="Hsu J.L."/>
            <person name="Lin Y.F."/>
            <person name="Huang M.D."/>
            <person name="Li C.Y."/>
            <person name="Huang L."/>
            <person name="Wang Z.W."/>
            <person name="Zhao X."/>
            <person name="Zhong W.Y."/>
            <person name="Peng D.H."/>
            <person name="Ahmad S."/>
            <person name="Lan S."/>
            <person name="Zhang J.S."/>
            <person name="Tsai W.C."/>
            <person name="Van de Peer Y."/>
            <person name="Liu Z.J."/>
        </authorList>
    </citation>
    <scope>NUCLEOTIDE SEQUENCE</scope>
    <source>
        <strain evidence="2">CP</strain>
    </source>
</reference>
<protein>
    <submittedName>
        <fullName evidence="2">CBS domain-containing protein CBSX5</fullName>
    </submittedName>
</protein>
<evidence type="ECO:0000313" key="2">
    <source>
        <dbReference type="EMBL" id="KAK1314989.1"/>
    </source>
</evidence>
<reference evidence="2" key="2">
    <citation type="submission" date="2023-06" db="EMBL/GenBank/DDBJ databases">
        <authorList>
            <person name="Ma L."/>
            <person name="Liu K.-W."/>
            <person name="Li Z."/>
            <person name="Hsiao Y.-Y."/>
            <person name="Qi Y."/>
            <person name="Fu T."/>
            <person name="Tang G."/>
            <person name="Zhang D."/>
            <person name="Sun W.-H."/>
            <person name="Liu D.-K."/>
            <person name="Li Y."/>
            <person name="Chen G.-Z."/>
            <person name="Liu X.-D."/>
            <person name="Liao X.-Y."/>
            <person name="Jiang Y.-T."/>
            <person name="Yu X."/>
            <person name="Hao Y."/>
            <person name="Huang J."/>
            <person name="Zhao X.-W."/>
            <person name="Ke S."/>
            <person name="Chen Y.-Y."/>
            <person name="Wu W.-L."/>
            <person name="Hsu J.-L."/>
            <person name="Lin Y.-F."/>
            <person name="Huang M.-D."/>
            <person name="Li C.-Y."/>
            <person name="Huang L."/>
            <person name="Wang Z.-W."/>
            <person name="Zhao X."/>
            <person name="Zhong W.-Y."/>
            <person name="Peng D.-H."/>
            <person name="Ahmad S."/>
            <person name="Lan S."/>
            <person name="Zhang J.-S."/>
            <person name="Tsai W.-C."/>
            <person name="Van De Peer Y."/>
            <person name="Liu Z.-J."/>
        </authorList>
    </citation>
    <scope>NUCLEOTIDE SEQUENCE</scope>
    <source>
        <strain evidence="2">CP</strain>
        <tissue evidence="2">Leaves</tissue>
    </source>
</reference>
<sequence>MSISGDKALGGDEDAGEVKEAAFEGLAGDGGGGGGEAPCVSIGGSGSDFRRGAEPRRLAPSISSNQKKSIHGEFCWLSQEDVIRFLLGSISSFIPLPALSVSSLAIVDPDVLTVDYHDLSAPPPPSPSTTKPP</sequence>
<accession>A0AAV9ENJ6</accession>
<dbReference type="EMBL" id="JAUJYO010000006">
    <property type="protein sequence ID" value="KAK1314989.1"/>
    <property type="molecule type" value="Genomic_DNA"/>
</dbReference>
<dbReference type="Proteomes" id="UP001180020">
    <property type="component" value="Unassembled WGS sequence"/>
</dbReference>
<evidence type="ECO:0000256" key="1">
    <source>
        <dbReference type="SAM" id="MobiDB-lite"/>
    </source>
</evidence>
<proteinExistence type="predicted"/>
<gene>
    <name evidence="2" type="primary">CBSX5</name>
    <name evidence="2" type="ORF">QJS10_CPA06g02137</name>
</gene>
<evidence type="ECO:0000313" key="3">
    <source>
        <dbReference type="Proteomes" id="UP001180020"/>
    </source>
</evidence>
<feature type="compositionally biased region" description="Basic and acidic residues" evidence="1">
    <location>
        <begin position="48"/>
        <end position="57"/>
    </location>
</feature>
<comment type="caution">
    <text evidence="2">The sequence shown here is derived from an EMBL/GenBank/DDBJ whole genome shotgun (WGS) entry which is preliminary data.</text>
</comment>
<keyword evidence="3" id="KW-1185">Reference proteome</keyword>
<feature type="region of interest" description="Disordered" evidence="1">
    <location>
        <begin position="1"/>
        <end position="67"/>
    </location>
</feature>
<feature type="compositionally biased region" description="Gly residues" evidence="1">
    <location>
        <begin position="27"/>
        <end position="36"/>
    </location>
</feature>
<name>A0AAV9ENJ6_ACOCL</name>
<dbReference type="AlphaFoldDB" id="A0AAV9ENJ6"/>
<organism evidence="2 3">
    <name type="scientific">Acorus calamus</name>
    <name type="common">Sweet flag</name>
    <dbReference type="NCBI Taxonomy" id="4465"/>
    <lineage>
        <taxon>Eukaryota</taxon>
        <taxon>Viridiplantae</taxon>
        <taxon>Streptophyta</taxon>
        <taxon>Embryophyta</taxon>
        <taxon>Tracheophyta</taxon>
        <taxon>Spermatophyta</taxon>
        <taxon>Magnoliopsida</taxon>
        <taxon>Liliopsida</taxon>
        <taxon>Acoraceae</taxon>
        <taxon>Acorus</taxon>
    </lineage>
</organism>